<dbReference type="NCBIfam" id="NF045644">
    <property type="entry name" value="TransRegBhcR"/>
    <property type="match status" value="1"/>
</dbReference>
<evidence type="ECO:0000256" key="2">
    <source>
        <dbReference type="ARBA" id="ARBA00023125"/>
    </source>
</evidence>
<organism evidence="7 8">
    <name type="scientific">Roseibium aggregatum</name>
    <dbReference type="NCBI Taxonomy" id="187304"/>
    <lineage>
        <taxon>Bacteria</taxon>
        <taxon>Pseudomonadati</taxon>
        <taxon>Pseudomonadota</taxon>
        <taxon>Alphaproteobacteria</taxon>
        <taxon>Hyphomicrobiales</taxon>
        <taxon>Stappiaceae</taxon>
        <taxon>Roseibium</taxon>
    </lineage>
</organism>
<evidence type="ECO:0000313" key="8">
    <source>
        <dbReference type="Proteomes" id="UP000048926"/>
    </source>
</evidence>
<keyword evidence="1" id="KW-0805">Transcription regulation</keyword>
<dbReference type="SUPFAM" id="SSF55781">
    <property type="entry name" value="GAF domain-like"/>
    <property type="match status" value="1"/>
</dbReference>
<sequence length="304" mass="33087">MLYFSYGELIFQNQKNELMTDLKSDSSATRRARGRPRAWDDKTEQNTIKSLDRAMAVFEHLSTQSGVSLSALSDQLGESTATLYRILFTLETRGLVEFDQAQQLWHIGPGAFIIGARFLRRTSLVERARPVLRSLMEQTGETANLGVAQADQVLFVSQVETHESIRAFFPPGTLSPLHASGIGKALLAFMDEDQCKRILKQTDRERFTEHTLCDAALLATDLEAIRARGFSIDGEEKNLGMRCIAAPVFNHYGEAVAGLSVSGPTSRVSPDSIAPFAEAVKAAAAALTAALGGEIAPPQTKTVG</sequence>
<dbReference type="Gene3D" id="1.10.10.10">
    <property type="entry name" value="Winged helix-like DNA-binding domain superfamily/Winged helix DNA-binding domain"/>
    <property type="match status" value="1"/>
</dbReference>
<dbReference type="GO" id="GO:0003700">
    <property type="term" value="F:DNA-binding transcription factor activity"/>
    <property type="evidence" value="ECO:0007669"/>
    <property type="project" value="TreeGrafter"/>
</dbReference>
<keyword evidence="3" id="KW-0804">Transcription</keyword>
<protein>
    <submittedName>
        <fullName evidence="7">Acetate operon repressor</fullName>
    </submittedName>
</protein>
<dbReference type="GO" id="GO:0003677">
    <property type="term" value="F:DNA binding"/>
    <property type="evidence" value="ECO:0007669"/>
    <property type="project" value="UniProtKB-KW"/>
</dbReference>
<evidence type="ECO:0000313" key="7">
    <source>
        <dbReference type="EMBL" id="CTQ44811.1"/>
    </source>
</evidence>
<gene>
    <name evidence="7" type="primary">iclR</name>
    <name evidence="7" type="ORF">LAL4801_03258</name>
</gene>
<dbReference type="InterPro" id="IPR054844">
    <property type="entry name" value="TransRegBhcR"/>
</dbReference>
<feature type="domain" description="HTH iclR-type" evidence="5">
    <location>
        <begin position="48"/>
        <end position="109"/>
    </location>
</feature>
<keyword evidence="8" id="KW-1185">Reference proteome</keyword>
<evidence type="ECO:0000259" key="6">
    <source>
        <dbReference type="PROSITE" id="PS51078"/>
    </source>
</evidence>
<dbReference type="SUPFAM" id="SSF46785">
    <property type="entry name" value="Winged helix' DNA-binding domain"/>
    <property type="match status" value="1"/>
</dbReference>
<dbReference type="STRING" id="187304.B0E33_07035"/>
<evidence type="ECO:0000259" key="5">
    <source>
        <dbReference type="PROSITE" id="PS51077"/>
    </source>
</evidence>
<dbReference type="InterPro" id="IPR005471">
    <property type="entry name" value="Tscrpt_reg_IclR_N"/>
</dbReference>
<dbReference type="InterPro" id="IPR014757">
    <property type="entry name" value="Tscrpt_reg_IclR_C"/>
</dbReference>
<keyword evidence="2" id="KW-0238">DNA-binding</keyword>
<feature type="region of interest" description="Disordered" evidence="4">
    <location>
        <begin position="22"/>
        <end position="43"/>
    </location>
</feature>
<dbReference type="AlphaFoldDB" id="A0A0M6Y717"/>
<dbReference type="Pfam" id="PF01614">
    <property type="entry name" value="IclR_C"/>
    <property type="match status" value="1"/>
</dbReference>
<reference evidence="8" key="1">
    <citation type="submission" date="2015-07" db="EMBL/GenBank/DDBJ databases">
        <authorList>
            <person name="Rodrigo-Torres Lidia"/>
            <person name="Arahal R.David."/>
        </authorList>
    </citation>
    <scope>NUCLEOTIDE SEQUENCE [LARGE SCALE GENOMIC DNA]</scope>
    <source>
        <strain evidence="8">CECT 4801</strain>
    </source>
</reference>
<feature type="domain" description="IclR-ED" evidence="6">
    <location>
        <begin position="110"/>
        <end position="293"/>
    </location>
</feature>
<dbReference type="SMART" id="SM00346">
    <property type="entry name" value="HTH_ICLR"/>
    <property type="match status" value="1"/>
</dbReference>
<dbReference type="PANTHER" id="PTHR30136">
    <property type="entry name" value="HELIX-TURN-HELIX TRANSCRIPTIONAL REGULATOR, ICLR FAMILY"/>
    <property type="match status" value="1"/>
</dbReference>
<dbReference type="InterPro" id="IPR036388">
    <property type="entry name" value="WH-like_DNA-bd_sf"/>
</dbReference>
<evidence type="ECO:0000256" key="3">
    <source>
        <dbReference type="ARBA" id="ARBA00023163"/>
    </source>
</evidence>
<evidence type="ECO:0000256" key="1">
    <source>
        <dbReference type="ARBA" id="ARBA00023015"/>
    </source>
</evidence>
<dbReference type="EMBL" id="CXST01000002">
    <property type="protein sequence ID" value="CTQ44811.1"/>
    <property type="molecule type" value="Genomic_DNA"/>
</dbReference>
<dbReference type="InterPro" id="IPR036390">
    <property type="entry name" value="WH_DNA-bd_sf"/>
</dbReference>
<dbReference type="PROSITE" id="PS51077">
    <property type="entry name" value="HTH_ICLR"/>
    <property type="match status" value="1"/>
</dbReference>
<proteinExistence type="predicted"/>
<dbReference type="Pfam" id="PF09339">
    <property type="entry name" value="HTH_IclR"/>
    <property type="match status" value="1"/>
</dbReference>
<dbReference type="PROSITE" id="PS51078">
    <property type="entry name" value="ICLR_ED"/>
    <property type="match status" value="1"/>
</dbReference>
<accession>A0A0M6Y717</accession>
<dbReference type="Proteomes" id="UP000048926">
    <property type="component" value="Unassembled WGS sequence"/>
</dbReference>
<evidence type="ECO:0000256" key="4">
    <source>
        <dbReference type="SAM" id="MobiDB-lite"/>
    </source>
</evidence>
<dbReference type="InterPro" id="IPR050707">
    <property type="entry name" value="HTH_MetabolicPath_Reg"/>
</dbReference>
<dbReference type="GO" id="GO:0045892">
    <property type="term" value="P:negative regulation of DNA-templated transcription"/>
    <property type="evidence" value="ECO:0007669"/>
    <property type="project" value="TreeGrafter"/>
</dbReference>
<dbReference type="PANTHER" id="PTHR30136:SF24">
    <property type="entry name" value="HTH-TYPE TRANSCRIPTIONAL REPRESSOR ALLR"/>
    <property type="match status" value="1"/>
</dbReference>
<dbReference type="InterPro" id="IPR029016">
    <property type="entry name" value="GAF-like_dom_sf"/>
</dbReference>
<name>A0A0M6Y717_9HYPH</name>
<dbReference type="Gene3D" id="3.30.450.40">
    <property type="match status" value="1"/>
</dbReference>